<evidence type="ECO:0000256" key="6">
    <source>
        <dbReference type="SAM" id="MobiDB-lite"/>
    </source>
</evidence>
<comment type="caution">
    <text evidence="9">The sequence shown here is derived from an EMBL/GenBank/DDBJ whole genome shotgun (WGS) entry which is preliminary data.</text>
</comment>
<keyword evidence="5 7" id="KW-0472">Membrane</keyword>
<feature type="transmembrane region" description="Helical" evidence="7">
    <location>
        <begin position="12"/>
        <end position="31"/>
    </location>
</feature>
<dbReference type="eggNOG" id="COG1983">
    <property type="taxonomic scope" value="Bacteria"/>
</dbReference>
<feature type="compositionally biased region" description="Acidic residues" evidence="6">
    <location>
        <begin position="97"/>
        <end position="106"/>
    </location>
</feature>
<feature type="region of interest" description="Disordered" evidence="6">
    <location>
        <begin position="83"/>
        <end position="106"/>
    </location>
</feature>
<keyword evidence="4 7" id="KW-1133">Transmembrane helix</keyword>
<dbReference type="GeneID" id="89588165"/>
<reference evidence="9 10" key="1">
    <citation type="journal article" date="2015" name="Genome Announc.">
        <title>Expanding the biotechnology potential of lactobacilli through comparative genomics of 213 strains and associated genera.</title>
        <authorList>
            <person name="Sun Z."/>
            <person name="Harris H.M."/>
            <person name="McCann A."/>
            <person name="Guo C."/>
            <person name="Argimon S."/>
            <person name="Zhang W."/>
            <person name="Yang X."/>
            <person name="Jeffery I.B."/>
            <person name="Cooney J.C."/>
            <person name="Kagawa T.F."/>
            <person name="Liu W."/>
            <person name="Song Y."/>
            <person name="Salvetti E."/>
            <person name="Wrobel A."/>
            <person name="Rasinkangas P."/>
            <person name="Parkhill J."/>
            <person name="Rea M.C."/>
            <person name="O'Sullivan O."/>
            <person name="Ritari J."/>
            <person name="Douillard F.P."/>
            <person name="Paul Ross R."/>
            <person name="Yang R."/>
            <person name="Briner A.E."/>
            <person name="Felis G.E."/>
            <person name="de Vos W.M."/>
            <person name="Barrangou R."/>
            <person name="Klaenhammer T.R."/>
            <person name="Caufield P.W."/>
            <person name="Cui Y."/>
            <person name="Zhang H."/>
            <person name="O'Toole P.W."/>
        </authorList>
    </citation>
    <scope>NUCLEOTIDE SEQUENCE [LARGE SCALE GENOMIC DNA]</scope>
    <source>
        <strain evidence="9 10">DSM 20623</strain>
    </source>
</reference>
<name>A0A0R2I146_CARDV</name>
<dbReference type="InterPro" id="IPR052027">
    <property type="entry name" value="PspC"/>
</dbReference>
<evidence type="ECO:0000259" key="8">
    <source>
        <dbReference type="Pfam" id="PF04024"/>
    </source>
</evidence>
<sequence>MKKLTKSRQDRVLSGVLGGIAEYFGIDATILRIIFVVAAFFGFGSPVILYIILAICIPEPKRDTTDSNYGNRYYSTNYEDYNGKKKAKQDKRKEAEKVEDDDWSDF</sequence>
<proteinExistence type="predicted"/>
<feature type="domain" description="Phage shock protein PspC N-terminal" evidence="8">
    <location>
        <begin position="2"/>
        <end position="59"/>
    </location>
</feature>
<keyword evidence="3 7" id="KW-0812">Transmembrane</keyword>
<dbReference type="RefSeq" id="WP_034571397.1">
    <property type="nucleotide sequence ID" value="NZ_JQBS01000007.1"/>
</dbReference>
<evidence type="ECO:0000313" key="9">
    <source>
        <dbReference type="EMBL" id="KRN57190.1"/>
    </source>
</evidence>
<dbReference type="GO" id="GO:0005886">
    <property type="term" value="C:plasma membrane"/>
    <property type="evidence" value="ECO:0007669"/>
    <property type="project" value="UniProtKB-SubCell"/>
</dbReference>
<keyword evidence="10" id="KW-1185">Reference proteome</keyword>
<dbReference type="InterPro" id="IPR007168">
    <property type="entry name" value="Phageshock_PspC_N"/>
</dbReference>
<gene>
    <name evidence="9" type="ORF">IV74_GL000171</name>
</gene>
<evidence type="ECO:0000256" key="2">
    <source>
        <dbReference type="ARBA" id="ARBA00022475"/>
    </source>
</evidence>
<dbReference type="PATRIC" id="fig|1449336.4.peg.173"/>
<dbReference type="PANTHER" id="PTHR33885">
    <property type="entry name" value="PHAGE SHOCK PROTEIN C"/>
    <property type="match status" value="1"/>
</dbReference>
<dbReference type="Pfam" id="PF04024">
    <property type="entry name" value="PspC"/>
    <property type="match status" value="1"/>
</dbReference>
<organism evidence="9 10">
    <name type="scientific">Carnobacterium divergens DSM 20623</name>
    <dbReference type="NCBI Taxonomy" id="1449336"/>
    <lineage>
        <taxon>Bacteria</taxon>
        <taxon>Bacillati</taxon>
        <taxon>Bacillota</taxon>
        <taxon>Bacilli</taxon>
        <taxon>Lactobacillales</taxon>
        <taxon>Carnobacteriaceae</taxon>
        <taxon>Carnobacterium</taxon>
    </lineage>
</organism>
<evidence type="ECO:0000256" key="3">
    <source>
        <dbReference type="ARBA" id="ARBA00022692"/>
    </source>
</evidence>
<evidence type="ECO:0000256" key="1">
    <source>
        <dbReference type="ARBA" id="ARBA00004162"/>
    </source>
</evidence>
<feature type="transmembrane region" description="Helical" evidence="7">
    <location>
        <begin position="37"/>
        <end position="57"/>
    </location>
</feature>
<dbReference type="PANTHER" id="PTHR33885:SF3">
    <property type="entry name" value="PHAGE SHOCK PROTEIN C"/>
    <property type="match status" value="1"/>
</dbReference>
<keyword evidence="2" id="KW-1003">Cell membrane</keyword>
<accession>A0A0R2I146</accession>
<evidence type="ECO:0000256" key="7">
    <source>
        <dbReference type="SAM" id="Phobius"/>
    </source>
</evidence>
<evidence type="ECO:0000256" key="4">
    <source>
        <dbReference type="ARBA" id="ARBA00022989"/>
    </source>
</evidence>
<comment type="subcellular location">
    <subcellularLocation>
        <location evidence="1">Cell membrane</location>
        <topology evidence="1">Single-pass membrane protein</topology>
    </subcellularLocation>
</comment>
<evidence type="ECO:0000256" key="5">
    <source>
        <dbReference type="ARBA" id="ARBA00023136"/>
    </source>
</evidence>
<dbReference type="EMBL" id="JQBS01000007">
    <property type="protein sequence ID" value="KRN57190.1"/>
    <property type="molecule type" value="Genomic_DNA"/>
</dbReference>
<evidence type="ECO:0000313" key="10">
    <source>
        <dbReference type="Proteomes" id="UP000051658"/>
    </source>
</evidence>
<dbReference type="Proteomes" id="UP000051658">
    <property type="component" value="Unassembled WGS sequence"/>
</dbReference>
<dbReference type="AlphaFoldDB" id="A0A0R2I146"/>
<protein>
    <recommendedName>
        <fullName evidence="8">Phage shock protein PspC N-terminal domain-containing protein</fullName>
    </recommendedName>
</protein>